<dbReference type="InterPro" id="IPR001810">
    <property type="entry name" value="F-box_dom"/>
</dbReference>
<dbReference type="InterPro" id="IPR036047">
    <property type="entry name" value="F-box-like_dom_sf"/>
</dbReference>
<feature type="domain" description="F-box" evidence="1">
    <location>
        <begin position="42"/>
        <end position="88"/>
    </location>
</feature>
<evidence type="ECO:0000313" key="2">
    <source>
        <dbReference type="EMBL" id="AES68357.2"/>
    </source>
</evidence>
<gene>
    <name evidence="2" type="ordered locus">MTR_3g007330</name>
</gene>
<dbReference type="EMBL" id="CM001219">
    <property type="protein sequence ID" value="AES68357.2"/>
    <property type="molecule type" value="Genomic_DNA"/>
</dbReference>
<dbReference type="CDD" id="cd22157">
    <property type="entry name" value="F-box_AtFBW1-like"/>
    <property type="match status" value="1"/>
</dbReference>
<protein>
    <submittedName>
        <fullName evidence="2">F-box protein interaction domain protein</fullName>
    </submittedName>
</protein>
<dbReference type="InterPro" id="IPR050796">
    <property type="entry name" value="SCF_F-box_component"/>
</dbReference>
<reference evidence="2 4" key="1">
    <citation type="journal article" date="2011" name="Nature">
        <title>The Medicago genome provides insight into the evolution of rhizobial symbioses.</title>
        <authorList>
            <person name="Young N.D."/>
            <person name="Debelle F."/>
            <person name="Oldroyd G.E."/>
            <person name="Geurts R."/>
            <person name="Cannon S.B."/>
            <person name="Udvardi M.K."/>
            <person name="Benedito V.A."/>
            <person name="Mayer K.F."/>
            <person name="Gouzy J."/>
            <person name="Schoof H."/>
            <person name="Van de Peer Y."/>
            <person name="Proost S."/>
            <person name="Cook D.R."/>
            <person name="Meyers B.C."/>
            <person name="Spannagl M."/>
            <person name="Cheung F."/>
            <person name="De Mita S."/>
            <person name="Krishnakumar V."/>
            <person name="Gundlach H."/>
            <person name="Zhou S."/>
            <person name="Mudge J."/>
            <person name="Bharti A.K."/>
            <person name="Murray J.D."/>
            <person name="Naoumkina M.A."/>
            <person name="Rosen B."/>
            <person name="Silverstein K.A."/>
            <person name="Tang H."/>
            <person name="Rombauts S."/>
            <person name="Zhao P.X."/>
            <person name="Zhou P."/>
            <person name="Barbe V."/>
            <person name="Bardou P."/>
            <person name="Bechner M."/>
            <person name="Bellec A."/>
            <person name="Berger A."/>
            <person name="Berges H."/>
            <person name="Bidwell S."/>
            <person name="Bisseling T."/>
            <person name="Choisne N."/>
            <person name="Couloux A."/>
            <person name="Denny R."/>
            <person name="Deshpande S."/>
            <person name="Dai X."/>
            <person name="Doyle J.J."/>
            <person name="Dudez A.M."/>
            <person name="Farmer A.D."/>
            <person name="Fouteau S."/>
            <person name="Franken C."/>
            <person name="Gibelin C."/>
            <person name="Gish J."/>
            <person name="Goldstein S."/>
            <person name="Gonzalez A.J."/>
            <person name="Green P.J."/>
            <person name="Hallab A."/>
            <person name="Hartog M."/>
            <person name="Hua A."/>
            <person name="Humphray S.J."/>
            <person name="Jeong D.H."/>
            <person name="Jing Y."/>
            <person name="Jocker A."/>
            <person name="Kenton S.M."/>
            <person name="Kim D.J."/>
            <person name="Klee K."/>
            <person name="Lai H."/>
            <person name="Lang C."/>
            <person name="Lin S."/>
            <person name="Macmil S.L."/>
            <person name="Magdelenat G."/>
            <person name="Matthews L."/>
            <person name="McCorrison J."/>
            <person name="Monaghan E.L."/>
            <person name="Mun J.H."/>
            <person name="Najar F.Z."/>
            <person name="Nicholson C."/>
            <person name="Noirot C."/>
            <person name="O'Bleness M."/>
            <person name="Paule C.R."/>
            <person name="Poulain J."/>
            <person name="Prion F."/>
            <person name="Qin B."/>
            <person name="Qu C."/>
            <person name="Retzel E.F."/>
            <person name="Riddle C."/>
            <person name="Sallet E."/>
            <person name="Samain S."/>
            <person name="Samson N."/>
            <person name="Sanders I."/>
            <person name="Saurat O."/>
            <person name="Scarpelli C."/>
            <person name="Schiex T."/>
            <person name="Segurens B."/>
            <person name="Severin A.J."/>
            <person name="Sherrier D.J."/>
            <person name="Shi R."/>
            <person name="Sims S."/>
            <person name="Singer S.R."/>
            <person name="Sinharoy S."/>
            <person name="Sterck L."/>
            <person name="Viollet A."/>
            <person name="Wang B.B."/>
            <person name="Wang K."/>
            <person name="Wang M."/>
            <person name="Wang X."/>
            <person name="Warfsmann J."/>
            <person name="Weissenbach J."/>
            <person name="White D.D."/>
            <person name="White J.D."/>
            <person name="Wiley G.B."/>
            <person name="Wincker P."/>
            <person name="Xing Y."/>
            <person name="Yang L."/>
            <person name="Yao Z."/>
            <person name="Ying F."/>
            <person name="Zhai J."/>
            <person name="Zhou L."/>
            <person name="Zuber A."/>
            <person name="Denarie J."/>
            <person name="Dixon R.A."/>
            <person name="May G.D."/>
            <person name="Schwartz D.C."/>
            <person name="Rogers J."/>
            <person name="Quetier F."/>
            <person name="Town C.D."/>
            <person name="Roe B.A."/>
        </authorList>
    </citation>
    <scope>NUCLEOTIDE SEQUENCE [LARGE SCALE GENOMIC DNA]</scope>
    <source>
        <strain evidence="2">A17</strain>
        <strain evidence="3 4">cv. Jemalong A17</strain>
    </source>
</reference>
<dbReference type="PaxDb" id="3880-AES68357"/>
<dbReference type="InterPro" id="IPR006527">
    <property type="entry name" value="F-box-assoc_dom_typ1"/>
</dbReference>
<dbReference type="PROSITE" id="PS50181">
    <property type="entry name" value="FBOX"/>
    <property type="match status" value="1"/>
</dbReference>
<name>G7IV84_MEDTR</name>
<reference evidence="2 4" key="2">
    <citation type="journal article" date="2014" name="BMC Genomics">
        <title>An improved genome release (version Mt4.0) for the model legume Medicago truncatula.</title>
        <authorList>
            <person name="Tang H."/>
            <person name="Krishnakumar V."/>
            <person name="Bidwell S."/>
            <person name="Rosen B."/>
            <person name="Chan A."/>
            <person name="Zhou S."/>
            <person name="Gentzbittel L."/>
            <person name="Childs K.L."/>
            <person name="Yandell M."/>
            <person name="Gundlach H."/>
            <person name="Mayer K.F."/>
            <person name="Schwartz D.C."/>
            <person name="Town C.D."/>
        </authorList>
    </citation>
    <scope>GENOME REANNOTATION</scope>
    <source>
        <strain evidence="3 4">cv. Jemalong A17</strain>
    </source>
</reference>
<proteinExistence type="predicted"/>
<dbReference type="SMART" id="SM00256">
    <property type="entry name" value="FBOX"/>
    <property type="match status" value="1"/>
</dbReference>
<dbReference type="SUPFAM" id="SSF81383">
    <property type="entry name" value="F-box domain"/>
    <property type="match status" value="1"/>
</dbReference>
<dbReference type="Pfam" id="PF07734">
    <property type="entry name" value="FBA_1"/>
    <property type="match status" value="1"/>
</dbReference>
<dbReference type="Pfam" id="PF00646">
    <property type="entry name" value="F-box"/>
    <property type="match status" value="1"/>
</dbReference>
<keyword evidence="4" id="KW-1185">Reference proteome</keyword>
<dbReference type="Gene3D" id="1.20.1280.50">
    <property type="match status" value="1"/>
</dbReference>
<dbReference type="NCBIfam" id="TIGR01640">
    <property type="entry name" value="F_box_assoc_1"/>
    <property type="match status" value="1"/>
</dbReference>
<accession>A0A0C3VAG3</accession>
<evidence type="ECO:0000313" key="4">
    <source>
        <dbReference type="Proteomes" id="UP000002051"/>
    </source>
</evidence>
<dbReference type="STRING" id="3880.G7IV84"/>
<evidence type="ECO:0000313" key="3">
    <source>
        <dbReference type="EnsemblPlants" id="AES68357"/>
    </source>
</evidence>
<dbReference type="EnsemblPlants" id="AES68357">
    <property type="protein sequence ID" value="AES68357"/>
    <property type="gene ID" value="MTR_3g007330"/>
</dbReference>
<dbReference type="PANTHER" id="PTHR31672:SF13">
    <property type="entry name" value="F-BOX PROTEIN CPR30-LIKE"/>
    <property type="match status" value="1"/>
</dbReference>
<reference evidence="3" key="3">
    <citation type="submission" date="2015-04" db="UniProtKB">
        <authorList>
            <consortium name="EnsemblPlants"/>
        </authorList>
    </citation>
    <scope>IDENTIFICATION</scope>
    <source>
        <strain evidence="3">cv. Jemalong A17</strain>
    </source>
</reference>
<dbReference type="InterPro" id="IPR017451">
    <property type="entry name" value="F-box-assoc_interact_dom"/>
</dbReference>
<dbReference type="eggNOG" id="ENOG502QUVH">
    <property type="taxonomic scope" value="Eukaryota"/>
</dbReference>
<organism evidence="2 4">
    <name type="scientific">Medicago truncatula</name>
    <name type="common">Barrel medic</name>
    <name type="synonym">Medicago tribuloides</name>
    <dbReference type="NCBI Taxonomy" id="3880"/>
    <lineage>
        <taxon>Eukaryota</taxon>
        <taxon>Viridiplantae</taxon>
        <taxon>Streptophyta</taxon>
        <taxon>Embryophyta</taxon>
        <taxon>Tracheophyta</taxon>
        <taxon>Spermatophyta</taxon>
        <taxon>Magnoliopsida</taxon>
        <taxon>eudicotyledons</taxon>
        <taxon>Gunneridae</taxon>
        <taxon>Pentapetalae</taxon>
        <taxon>rosids</taxon>
        <taxon>fabids</taxon>
        <taxon>Fabales</taxon>
        <taxon>Fabaceae</taxon>
        <taxon>Papilionoideae</taxon>
        <taxon>50 kb inversion clade</taxon>
        <taxon>NPAAA clade</taxon>
        <taxon>Hologalegina</taxon>
        <taxon>IRL clade</taxon>
        <taxon>Trifolieae</taxon>
        <taxon>Medicago</taxon>
    </lineage>
</organism>
<evidence type="ECO:0000259" key="1">
    <source>
        <dbReference type="PROSITE" id="PS50181"/>
    </source>
</evidence>
<accession>G7IV84</accession>
<dbReference type="Proteomes" id="UP000002051">
    <property type="component" value="Chromosome 3"/>
</dbReference>
<dbReference type="AlphaFoldDB" id="G7IV84"/>
<dbReference type="HOGENOM" id="CLU_027176_1_4_1"/>
<sequence length="395" mass="44749">MGKANRVTEVGHMALSCKGGDERTKAVYSPIGTLTSSPSLYALPLPTLPFELIEEILSRLPVKLLLQLRCSCKSWNSLISDPKFAKKHLSLSTTHNVHCITYSNKYIIIESYPLDTITATNIAQSYLPFSHSAYFLGSCDGILCLAAADDSNSIIVRLWNPSIRKDKELPLLQEPKKQKHVMRMYGFGYDPVGDNYKVVVFLRLIDSNISNFVDKYKVKVHTLGTSSWENISNFPLVFPLKKLGQFVSGTINWLASKDQSRSQCFVAALDLGSGSYQEVLLPDDGEVHAYPLVLTVLRDCLCIFSGDDVWVMKEYGNKESWTKLFTISYMQDPYRPSYDVFKAVYIFEDYLVRQVSQSFGQQKFIFYNRRNDTSRLFVSVDTPEVCIESLISPCF</sequence>
<dbReference type="PANTHER" id="PTHR31672">
    <property type="entry name" value="BNACNNG10540D PROTEIN"/>
    <property type="match status" value="1"/>
</dbReference>